<proteinExistence type="inferred from homology"/>
<gene>
    <name evidence="4" type="ORF">CTI12_AA428810</name>
</gene>
<feature type="chain" id="PRO_5015643110" evidence="2">
    <location>
        <begin position="21"/>
        <end position="838"/>
    </location>
</feature>
<dbReference type="OrthoDB" id="5783963at2759"/>
<dbReference type="PANTHER" id="PTHR46692:SF1">
    <property type="entry name" value="NUCLEOSIDE HYDROLASE 3-RELATED"/>
    <property type="match status" value="1"/>
</dbReference>
<reference evidence="4 5" key="1">
    <citation type="journal article" date="2018" name="Mol. Plant">
        <title>The genome of Artemisia annua provides insight into the evolution of Asteraceae family and artemisinin biosynthesis.</title>
        <authorList>
            <person name="Shen Q."/>
            <person name="Zhang L."/>
            <person name="Liao Z."/>
            <person name="Wang S."/>
            <person name="Yan T."/>
            <person name="Shi P."/>
            <person name="Liu M."/>
            <person name="Fu X."/>
            <person name="Pan Q."/>
            <person name="Wang Y."/>
            <person name="Lv Z."/>
            <person name="Lu X."/>
            <person name="Zhang F."/>
            <person name="Jiang W."/>
            <person name="Ma Y."/>
            <person name="Chen M."/>
            <person name="Hao X."/>
            <person name="Li L."/>
            <person name="Tang Y."/>
            <person name="Lv G."/>
            <person name="Zhou Y."/>
            <person name="Sun X."/>
            <person name="Brodelius P.E."/>
            <person name="Rose J.K.C."/>
            <person name="Tang K."/>
        </authorList>
    </citation>
    <scope>NUCLEOTIDE SEQUENCE [LARGE SCALE GENOMIC DNA]</scope>
    <source>
        <strain evidence="5">cv. Huhao1</strain>
        <tissue evidence="4">Leaf</tissue>
    </source>
</reference>
<evidence type="ECO:0000256" key="2">
    <source>
        <dbReference type="SAM" id="SignalP"/>
    </source>
</evidence>
<dbReference type="STRING" id="35608.A0A2U1M087"/>
<evidence type="ECO:0000256" key="1">
    <source>
        <dbReference type="ARBA" id="ARBA00009176"/>
    </source>
</evidence>
<feature type="domain" description="Inosine/uridine-preferring nucleoside hydrolase" evidence="3">
    <location>
        <begin position="495"/>
        <end position="736"/>
    </location>
</feature>
<sequence>MKMLILLWMTSLLFVVTTTGEPQRIVLDTDVDTDDFFALLYLLKLNRSEFDLQGITINTNAWSDAGHSVNHIYDILYMLGRDDVAVGVGGEGGILEDGTIQPNVGGYIPIIDQGSGTAGPCRYRQAIPVGAGGRLYKDTNFGYRKSFLPQGNRRYSPLQQPTAQQVLIEKISDGPVSLFVIGAHTNIAIFFMTNPHLKKNIDHIYIMGGNVKSKNPTGCCPENVNSTCEPQQCGDGGNIFTGYKSNPYAEFNIFGDPFAAYQVIHSGIPITIVPLDATNTIPITQSFFEAFEQNQHTYEAQYAFKSLKMVRDTWPDDQFYESCFMWDSFMSGVATSVMRDLHTKNGENEFAVVEYMNITVVTSNKPYGISDGSNSFFDSHDVPKFNLTKNGVHSGHVQTGIRDTFCLQNNGRCKTQDGYTERYNGPDSVRVRVATRAKQNRDKSSSLNREFFVSFLDVLNRPQNKGRFNFTSQFSYYKEVLYKPDFGGRKLGKTVVFDMDMSAGDFLALFYLLKVPVETINLKAILVTPTGWANAATIDVIYDLLHMMGRDDIIVGLGDSFGLNQSYPNDPSVGNCKYSKAIPHGSGGLLDSDTLFGLARDLPRSPRRYTAENSVEFGAPRTTDFPHLRQPLALEVWKSIVESIDIGSKITILTNGPLTTLAKIILANTNASSIIQDVFIVGGNVDYKKKKDKGNIFNVPINKYAELNMFLDPLAAKVVFDSMLDITLIPLGMQRKDTFFGEILGAVILGGDQQILSPTFKVKHLKVHATGLISKDGQITIETEQRKSFKVLDKFDHVSYYDDFADRLADEAQSAVIGSFRQQKRTWSTPHSRGTVKD</sequence>
<comment type="caution">
    <text evidence="4">The sequence shown here is derived from an EMBL/GenBank/DDBJ whole genome shotgun (WGS) entry which is preliminary data.</text>
</comment>
<keyword evidence="5" id="KW-1185">Reference proteome</keyword>
<protein>
    <submittedName>
        <fullName evidence="4">Inosine/uridine-preferring nucleoside hydrolase domain-containing protein</fullName>
    </submittedName>
</protein>
<dbReference type="SUPFAM" id="SSF53590">
    <property type="entry name" value="Nucleoside hydrolase"/>
    <property type="match status" value="2"/>
</dbReference>
<dbReference type="InterPro" id="IPR001910">
    <property type="entry name" value="Inosine/uridine_hydrolase_dom"/>
</dbReference>
<dbReference type="GO" id="GO:0016799">
    <property type="term" value="F:hydrolase activity, hydrolyzing N-glycosyl compounds"/>
    <property type="evidence" value="ECO:0007669"/>
    <property type="project" value="InterPro"/>
</dbReference>
<dbReference type="InterPro" id="IPR036452">
    <property type="entry name" value="Ribo_hydro-like"/>
</dbReference>
<keyword evidence="4" id="KW-0378">Hydrolase</keyword>
<feature type="domain" description="Inosine/uridine-preferring nucleoside hydrolase" evidence="3">
    <location>
        <begin position="25"/>
        <end position="363"/>
    </location>
</feature>
<feature type="signal peptide" evidence="2">
    <location>
        <begin position="1"/>
        <end position="20"/>
    </location>
</feature>
<dbReference type="Proteomes" id="UP000245207">
    <property type="component" value="Unassembled WGS sequence"/>
</dbReference>
<evidence type="ECO:0000313" key="5">
    <source>
        <dbReference type="Proteomes" id="UP000245207"/>
    </source>
</evidence>
<dbReference type="Pfam" id="PF01156">
    <property type="entry name" value="IU_nuc_hydro"/>
    <property type="match status" value="2"/>
</dbReference>
<evidence type="ECO:0000313" key="4">
    <source>
        <dbReference type="EMBL" id="PWA54682.1"/>
    </source>
</evidence>
<dbReference type="AlphaFoldDB" id="A0A2U1M087"/>
<keyword evidence="2" id="KW-0732">Signal</keyword>
<accession>A0A2U1M087</accession>
<dbReference type="PANTHER" id="PTHR46692">
    <property type="entry name" value="INOSINE-URIDINE PREFERRING NUCLEOSIDE HYDROLASE FAMILY PROTEIN"/>
    <property type="match status" value="1"/>
</dbReference>
<dbReference type="Gene3D" id="3.90.245.10">
    <property type="entry name" value="Ribonucleoside hydrolase-like"/>
    <property type="match status" value="2"/>
</dbReference>
<organism evidence="4 5">
    <name type="scientific">Artemisia annua</name>
    <name type="common">Sweet wormwood</name>
    <dbReference type="NCBI Taxonomy" id="35608"/>
    <lineage>
        <taxon>Eukaryota</taxon>
        <taxon>Viridiplantae</taxon>
        <taxon>Streptophyta</taxon>
        <taxon>Embryophyta</taxon>
        <taxon>Tracheophyta</taxon>
        <taxon>Spermatophyta</taxon>
        <taxon>Magnoliopsida</taxon>
        <taxon>eudicotyledons</taxon>
        <taxon>Gunneridae</taxon>
        <taxon>Pentapetalae</taxon>
        <taxon>asterids</taxon>
        <taxon>campanulids</taxon>
        <taxon>Asterales</taxon>
        <taxon>Asteraceae</taxon>
        <taxon>Asteroideae</taxon>
        <taxon>Anthemideae</taxon>
        <taxon>Artemisiinae</taxon>
        <taxon>Artemisia</taxon>
    </lineage>
</organism>
<name>A0A2U1M087_ARTAN</name>
<dbReference type="EMBL" id="PKPP01006993">
    <property type="protein sequence ID" value="PWA54682.1"/>
    <property type="molecule type" value="Genomic_DNA"/>
</dbReference>
<evidence type="ECO:0000259" key="3">
    <source>
        <dbReference type="Pfam" id="PF01156"/>
    </source>
</evidence>
<comment type="similarity">
    <text evidence="1">Belongs to the IUNH family.</text>
</comment>